<reference evidence="3" key="1">
    <citation type="journal article" date="2020" name="BMC Genomics">
        <title>Correction to: Identification and distribution of gene clusters required for synthesis of sphingolipid metabolism inhibitors in diverse species of the filamentous fungus Fusarium.</title>
        <authorList>
            <person name="Kim H.S."/>
            <person name="Lohmar J.M."/>
            <person name="Busman M."/>
            <person name="Brown D.W."/>
            <person name="Naumann T.A."/>
            <person name="Divon H.H."/>
            <person name="Lysoe E."/>
            <person name="Uhlig S."/>
            <person name="Proctor R.H."/>
        </authorList>
    </citation>
    <scope>NUCLEOTIDE SEQUENCE [LARGE SCALE GENOMIC DNA]</scope>
    <source>
        <strain evidence="3">NRRL 25331</strain>
    </source>
</reference>
<accession>A0A8H5X8U4</accession>
<gene>
    <name evidence="2" type="ORF">FCIRC_2206</name>
</gene>
<feature type="compositionally biased region" description="Basic and acidic residues" evidence="1">
    <location>
        <begin position="272"/>
        <end position="286"/>
    </location>
</feature>
<proteinExistence type="predicted"/>
<comment type="caution">
    <text evidence="2">The sequence shown here is derived from an EMBL/GenBank/DDBJ whole genome shotgun (WGS) entry which is preliminary data.</text>
</comment>
<reference evidence="2 3" key="2">
    <citation type="submission" date="2020-05" db="EMBL/GenBank/DDBJ databases">
        <title>Identification and distribution of gene clusters putatively required for synthesis of sphingolipid metabolism inhibitors in phylogenetically diverse species of the filamentous fungus Fusarium.</title>
        <authorList>
            <person name="Kim H.-S."/>
            <person name="Busman M."/>
            <person name="Brown D.W."/>
            <person name="Divon H."/>
            <person name="Uhlig S."/>
            <person name="Proctor R.H."/>
        </authorList>
    </citation>
    <scope>NUCLEOTIDE SEQUENCE [LARGE SCALE GENOMIC DNA]</scope>
    <source>
        <strain evidence="2 3">NRRL 25331</strain>
    </source>
</reference>
<sequence>MYAIAAGLHNASLVAFLNHAHEARVCGSSQDNTRKILLAFSLTAFSLPLQQPARFGKHLVYRSAARTIPTPSVVFKKYRSNKLNMARNGTQQQRLESRILKKKQNQENEESNIAWLNETWNGPDWIPADVRAASKKAKVPRSIVRFLKAISELAIKRNVPLSSLWEPGGCIRSVVDSAVSSKNGPKSRNKPPKPGPLTKNQVLQAYNSLESSGIEKRDATSSLSGPKTGDNHSGKAAGNEVISSPSSFTPFGSSAMQRYPFPCHDTVASPQDELREPQRGTKRLVEDNEDETLNPPLSESKRVALEKALGTLSPYQIQIVHRKMTDELDTALAAKHGAEKALLDLLHGKSSMPVSQAERVQARRRKLEAEEAFNQAYGRLHRPSQLVLAMGDIKETFDARAICALELERAQKEAYAAKSRLEQAQANHEAALKSNF</sequence>
<evidence type="ECO:0000313" key="2">
    <source>
        <dbReference type="EMBL" id="KAF5687766.1"/>
    </source>
</evidence>
<dbReference type="Proteomes" id="UP000572754">
    <property type="component" value="Unassembled WGS sequence"/>
</dbReference>
<name>A0A8H5X8U4_FUSCI</name>
<evidence type="ECO:0000313" key="3">
    <source>
        <dbReference type="Proteomes" id="UP000572754"/>
    </source>
</evidence>
<protein>
    <submittedName>
        <fullName evidence="2">Uncharacterized protein</fullName>
    </submittedName>
</protein>
<organism evidence="2 3">
    <name type="scientific">Fusarium circinatum</name>
    <name type="common">Pitch canker fungus</name>
    <name type="synonym">Gibberella circinata</name>
    <dbReference type="NCBI Taxonomy" id="48490"/>
    <lineage>
        <taxon>Eukaryota</taxon>
        <taxon>Fungi</taxon>
        <taxon>Dikarya</taxon>
        <taxon>Ascomycota</taxon>
        <taxon>Pezizomycotina</taxon>
        <taxon>Sordariomycetes</taxon>
        <taxon>Hypocreomycetidae</taxon>
        <taxon>Hypocreales</taxon>
        <taxon>Nectriaceae</taxon>
        <taxon>Fusarium</taxon>
        <taxon>Fusarium fujikuroi species complex</taxon>
    </lineage>
</organism>
<dbReference type="AlphaFoldDB" id="A0A8H5X8U4"/>
<feature type="compositionally biased region" description="Polar residues" evidence="1">
    <location>
        <begin position="198"/>
        <end position="211"/>
    </location>
</feature>
<dbReference type="EMBL" id="JAAQPE010000071">
    <property type="protein sequence ID" value="KAF5687766.1"/>
    <property type="molecule type" value="Genomic_DNA"/>
</dbReference>
<feature type="region of interest" description="Disordered" evidence="1">
    <location>
        <begin position="264"/>
        <end position="296"/>
    </location>
</feature>
<keyword evidence="3" id="KW-1185">Reference proteome</keyword>
<feature type="region of interest" description="Disordered" evidence="1">
    <location>
        <begin position="177"/>
        <end position="249"/>
    </location>
</feature>
<evidence type="ECO:0000256" key="1">
    <source>
        <dbReference type="SAM" id="MobiDB-lite"/>
    </source>
</evidence>